<dbReference type="AlphaFoldDB" id="A0AAU9VXH1"/>
<feature type="compositionally biased region" description="Low complexity" evidence="1">
    <location>
        <begin position="216"/>
        <end position="226"/>
    </location>
</feature>
<feature type="compositionally biased region" description="Gly residues" evidence="1">
    <location>
        <begin position="71"/>
        <end position="165"/>
    </location>
</feature>
<feature type="region of interest" description="Disordered" evidence="1">
    <location>
        <begin position="298"/>
        <end position="362"/>
    </location>
</feature>
<name>A0AAU9VXH1_9CNID</name>
<feature type="compositionally biased region" description="Polar residues" evidence="1">
    <location>
        <begin position="420"/>
        <end position="432"/>
    </location>
</feature>
<feature type="compositionally biased region" description="Polar residues" evidence="1">
    <location>
        <begin position="301"/>
        <end position="338"/>
    </location>
</feature>
<feature type="region of interest" description="Disordered" evidence="1">
    <location>
        <begin position="190"/>
        <end position="229"/>
    </location>
</feature>
<evidence type="ECO:0000313" key="2">
    <source>
        <dbReference type="EMBL" id="CAH3036808.1"/>
    </source>
</evidence>
<keyword evidence="3" id="KW-1185">Reference proteome</keyword>
<feature type="region of interest" description="Disordered" evidence="1">
    <location>
        <begin position="403"/>
        <end position="433"/>
    </location>
</feature>
<feature type="region of interest" description="Disordered" evidence="1">
    <location>
        <begin position="492"/>
        <end position="515"/>
    </location>
</feature>
<organism evidence="2 3">
    <name type="scientific">Pocillopora meandrina</name>
    <dbReference type="NCBI Taxonomy" id="46732"/>
    <lineage>
        <taxon>Eukaryota</taxon>
        <taxon>Metazoa</taxon>
        <taxon>Cnidaria</taxon>
        <taxon>Anthozoa</taxon>
        <taxon>Hexacorallia</taxon>
        <taxon>Scleractinia</taxon>
        <taxon>Astrocoeniina</taxon>
        <taxon>Pocilloporidae</taxon>
        <taxon>Pocillopora</taxon>
    </lineage>
</organism>
<dbReference type="Proteomes" id="UP001159428">
    <property type="component" value="Unassembled WGS sequence"/>
</dbReference>
<dbReference type="EMBL" id="CALNXJ010000003">
    <property type="protein sequence ID" value="CAH3036808.1"/>
    <property type="molecule type" value="Genomic_DNA"/>
</dbReference>
<evidence type="ECO:0000256" key="1">
    <source>
        <dbReference type="SAM" id="MobiDB-lite"/>
    </source>
</evidence>
<feature type="compositionally biased region" description="Basic and acidic residues" evidence="1">
    <location>
        <begin position="506"/>
        <end position="515"/>
    </location>
</feature>
<accession>A0AAU9VXH1</accession>
<sequence>MLEKTGLGYQCILPAIPNRKPDDIPVKLVSMNPEFIVAQTSLSYREELFVQPEPGAHGSGRREDGSNDGRASGGGASGGRVSGGGSSGGGSSGGGSSGGRSSGEGASGSGAIGGGASGGRVSEGGSSGGGSSGDGSSGGRSSGEGASGSGASGDGTGGTGEGGCGGKGCGTYGGGAIGCQYRRACTESEEDLEDGQLSCTQENKENYFSDTEDCSSSETDSAFSDSESWDESLSDSLLSFLWVNSSKSQGTIPETESTQLLASHDDTPVHCLDAPDLNVENAESQYQDNELFETLHAESAKPQNSKSVLSGTSNQQSATCAGSTTQSQAAQSPVNSPLWNGDRKLNVAPPQDSDEEIHSGQEWEESVANTCIMENEANGLTDSFVARHTTDPTLRLGLLFRNQNGSRHDQGTGMGAETAGPNNTATDSSAAGSPSAEVFLTNSQASNLFALSPLNIGPWNVESLESTSNSHLALTQGVARATVQMNRRMREREQRELGREQLQTNQDRREREIRM</sequence>
<comment type="caution">
    <text evidence="2">The sequence shown here is derived from an EMBL/GenBank/DDBJ whole genome shotgun (WGS) entry which is preliminary data.</text>
</comment>
<protein>
    <submittedName>
        <fullName evidence="2">Uncharacterized protein</fullName>
    </submittedName>
</protein>
<feature type="region of interest" description="Disordered" evidence="1">
    <location>
        <begin position="48"/>
        <end position="165"/>
    </location>
</feature>
<proteinExistence type="predicted"/>
<gene>
    <name evidence="2" type="ORF">PMEA_00017201</name>
</gene>
<reference evidence="2 3" key="1">
    <citation type="submission" date="2022-05" db="EMBL/GenBank/DDBJ databases">
        <authorList>
            <consortium name="Genoscope - CEA"/>
            <person name="William W."/>
        </authorList>
    </citation>
    <scope>NUCLEOTIDE SEQUENCE [LARGE SCALE GENOMIC DNA]</scope>
</reference>
<evidence type="ECO:0000313" key="3">
    <source>
        <dbReference type="Proteomes" id="UP001159428"/>
    </source>
</evidence>